<dbReference type="EMBL" id="LUCM01007907">
    <property type="protein sequence ID" value="KAA0189211.1"/>
    <property type="molecule type" value="Genomic_DNA"/>
</dbReference>
<evidence type="ECO:0000256" key="1">
    <source>
        <dbReference type="SAM" id="Coils"/>
    </source>
</evidence>
<sequence>MTKIVNCPIVNDQAALLLAARSRELCRQVAQAAAGTGTNTMNGTQTDQLERSTIHAIAYTNSNKEMESISSKASEASKRAVELKRANSLLNGYCTGLRKKLDELLLELNNSAETNEELSRELLHQLRKQKNYLGHLTTATDSKAWRMDALDELKRLESMMQIQVSSTANKVSNPKHLIKASKSTDKVIADHATLGLGRYLRHLLADMNAAHKARESQLLNTVRRAQQRTQVAQEGVKQILLAYV</sequence>
<protein>
    <submittedName>
        <fullName evidence="2">Uveal autoantigen with coiled-coil domains and ankyrin repeats protein</fullName>
    </submittedName>
</protein>
<proteinExistence type="predicted"/>
<feature type="coiled-coil region" evidence="1">
    <location>
        <begin position="66"/>
        <end position="121"/>
    </location>
</feature>
<reference evidence="2" key="1">
    <citation type="submission" date="2019-05" db="EMBL/GenBank/DDBJ databases">
        <title>Annotation for the trematode Fasciolopsis buski.</title>
        <authorList>
            <person name="Choi Y.-J."/>
        </authorList>
    </citation>
    <scope>NUCLEOTIDE SEQUENCE</scope>
    <source>
        <strain evidence="2">HT</strain>
        <tissue evidence="2">Whole worm</tissue>
    </source>
</reference>
<dbReference type="AlphaFoldDB" id="A0A8E0RRX3"/>
<organism evidence="2 3">
    <name type="scientific">Fasciolopsis buskii</name>
    <dbReference type="NCBI Taxonomy" id="27845"/>
    <lineage>
        <taxon>Eukaryota</taxon>
        <taxon>Metazoa</taxon>
        <taxon>Spiralia</taxon>
        <taxon>Lophotrochozoa</taxon>
        <taxon>Platyhelminthes</taxon>
        <taxon>Trematoda</taxon>
        <taxon>Digenea</taxon>
        <taxon>Plagiorchiida</taxon>
        <taxon>Echinostomata</taxon>
        <taxon>Echinostomatoidea</taxon>
        <taxon>Fasciolidae</taxon>
        <taxon>Fasciolopsis</taxon>
    </lineage>
</organism>
<name>A0A8E0RRX3_9TREM</name>
<comment type="caution">
    <text evidence="2">The sequence shown here is derived from an EMBL/GenBank/DDBJ whole genome shotgun (WGS) entry which is preliminary data.</text>
</comment>
<keyword evidence="1" id="KW-0175">Coiled coil</keyword>
<dbReference type="Proteomes" id="UP000728185">
    <property type="component" value="Unassembled WGS sequence"/>
</dbReference>
<gene>
    <name evidence="2" type="ORF">FBUS_06095</name>
</gene>
<evidence type="ECO:0000313" key="2">
    <source>
        <dbReference type="EMBL" id="KAA0189211.1"/>
    </source>
</evidence>
<accession>A0A8E0RRX3</accession>
<dbReference type="OrthoDB" id="2113965at2759"/>
<keyword evidence="3" id="KW-1185">Reference proteome</keyword>
<evidence type="ECO:0000313" key="3">
    <source>
        <dbReference type="Proteomes" id="UP000728185"/>
    </source>
</evidence>